<feature type="compositionally biased region" description="Low complexity" evidence="1">
    <location>
        <begin position="46"/>
        <end position="56"/>
    </location>
</feature>
<proteinExistence type="predicted"/>
<dbReference type="AlphaFoldDB" id="A0A9P7FGP1"/>
<keyword evidence="3" id="KW-1185">Reference proteome</keyword>
<protein>
    <submittedName>
        <fullName evidence="2">Uncharacterized protein</fullName>
    </submittedName>
</protein>
<organism evidence="2 3">
    <name type="scientific">Suillus discolor</name>
    <dbReference type="NCBI Taxonomy" id="1912936"/>
    <lineage>
        <taxon>Eukaryota</taxon>
        <taxon>Fungi</taxon>
        <taxon>Dikarya</taxon>
        <taxon>Basidiomycota</taxon>
        <taxon>Agaricomycotina</taxon>
        <taxon>Agaricomycetes</taxon>
        <taxon>Agaricomycetidae</taxon>
        <taxon>Boletales</taxon>
        <taxon>Suillineae</taxon>
        <taxon>Suillaceae</taxon>
        <taxon>Suillus</taxon>
    </lineage>
</organism>
<dbReference type="OrthoDB" id="2687587at2759"/>
<gene>
    <name evidence="2" type="ORF">F5147DRAFT_649684</name>
</gene>
<dbReference type="GeneID" id="64695622"/>
<evidence type="ECO:0000313" key="2">
    <source>
        <dbReference type="EMBL" id="KAG2115307.1"/>
    </source>
</evidence>
<name>A0A9P7FGP1_9AGAM</name>
<accession>A0A9P7FGP1</accession>
<dbReference type="Proteomes" id="UP000823399">
    <property type="component" value="Unassembled WGS sequence"/>
</dbReference>
<dbReference type="RefSeq" id="XP_041297024.1">
    <property type="nucleotide sequence ID" value="XM_041433363.1"/>
</dbReference>
<feature type="region of interest" description="Disordered" evidence="1">
    <location>
        <begin position="46"/>
        <end position="82"/>
    </location>
</feature>
<sequence length="152" mass="16439">MHVCMETSPPSKPELLEEQGLRLVLSSHVHLLMLVDLVVTKNKGCAPAAPKCKAPPSTQTTAPDAGESEVEVVGETTVDEPITTTSKEIVMQRPKRPLASGAVPAPKCPRLDADTELEEACAESTRLRAENAELCAQNDKYQVALTDRRQHS</sequence>
<evidence type="ECO:0000256" key="1">
    <source>
        <dbReference type="SAM" id="MobiDB-lite"/>
    </source>
</evidence>
<evidence type="ECO:0000313" key="3">
    <source>
        <dbReference type="Proteomes" id="UP000823399"/>
    </source>
</evidence>
<dbReference type="EMBL" id="JABBWM010000008">
    <property type="protein sequence ID" value="KAG2115307.1"/>
    <property type="molecule type" value="Genomic_DNA"/>
</dbReference>
<reference evidence="2" key="1">
    <citation type="journal article" date="2020" name="New Phytol.">
        <title>Comparative genomics reveals dynamic genome evolution in host specialist ectomycorrhizal fungi.</title>
        <authorList>
            <person name="Lofgren L.A."/>
            <person name="Nguyen N.H."/>
            <person name="Vilgalys R."/>
            <person name="Ruytinx J."/>
            <person name="Liao H.L."/>
            <person name="Branco S."/>
            <person name="Kuo A."/>
            <person name="LaButti K."/>
            <person name="Lipzen A."/>
            <person name="Andreopoulos W."/>
            <person name="Pangilinan J."/>
            <person name="Riley R."/>
            <person name="Hundley H."/>
            <person name="Na H."/>
            <person name="Barry K."/>
            <person name="Grigoriev I.V."/>
            <person name="Stajich J.E."/>
            <person name="Kennedy P.G."/>
        </authorList>
    </citation>
    <scope>NUCLEOTIDE SEQUENCE</scope>
    <source>
        <strain evidence="2">FC423</strain>
    </source>
</reference>
<comment type="caution">
    <text evidence="2">The sequence shown here is derived from an EMBL/GenBank/DDBJ whole genome shotgun (WGS) entry which is preliminary data.</text>
</comment>